<evidence type="ECO:0000313" key="2">
    <source>
        <dbReference type="EMBL" id="CAB0016399.1"/>
    </source>
</evidence>
<protein>
    <submittedName>
        <fullName evidence="2">Uncharacterized protein</fullName>
    </submittedName>
</protein>
<feature type="compositionally biased region" description="Polar residues" evidence="1">
    <location>
        <begin position="72"/>
        <end position="84"/>
    </location>
</feature>
<sequence length="252" mass="29449">MLRDIHRHPCQRWQQIPATGRQSYIGVTSCQHKSTQLHRIRASQPADTSRRRCTKSGRHLVLTPLDAVAPSQGVSSRRTQLQQLTPPAPRPGSSPGGRTKPRQTKKTIFASIMPKARGRIRFLLSWYLLSRRNWETVYTNPRATLGDGCFCQRSRRPAGKNTRPASQLWVETDEFWKLFNNAVCLYHEFVSYIMDLLVLDISRILTNRFSCFLRNYQNLASRRIFFIVENIRDPYTSFSYFLLSRRRVSRRF</sequence>
<name>A0A6H5HG67_9HEMI</name>
<gene>
    <name evidence="2" type="ORF">NTEN_LOCUS20593</name>
</gene>
<dbReference type="AlphaFoldDB" id="A0A6H5HG67"/>
<evidence type="ECO:0000256" key="1">
    <source>
        <dbReference type="SAM" id="MobiDB-lite"/>
    </source>
</evidence>
<evidence type="ECO:0000313" key="3">
    <source>
        <dbReference type="Proteomes" id="UP000479000"/>
    </source>
</evidence>
<proteinExistence type="predicted"/>
<dbReference type="Proteomes" id="UP000479000">
    <property type="component" value="Unassembled WGS sequence"/>
</dbReference>
<feature type="region of interest" description="Disordered" evidence="1">
    <location>
        <begin position="69"/>
        <end position="106"/>
    </location>
</feature>
<accession>A0A6H5HG67</accession>
<keyword evidence="3" id="KW-1185">Reference proteome</keyword>
<reference evidence="2 3" key="1">
    <citation type="submission" date="2020-02" db="EMBL/GenBank/DDBJ databases">
        <authorList>
            <person name="Ferguson B K."/>
        </authorList>
    </citation>
    <scope>NUCLEOTIDE SEQUENCE [LARGE SCALE GENOMIC DNA]</scope>
</reference>
<dbReference type="EMBL" id="CADCXU010030304">
    <property type="protein sequence ID" value="CAB0016399.1"/>
    <property type="molecule type" value="Genomic_DNA"/>
</dbReference>
<organism evidence="2 3">
    <name type="scientific">Nesidiocoris tenuis</name>
    <dbReference type="NCBI Taxonomy" id="355587"/>
    <lineage>
        <taxon>Eukaryota</taxon>
        <taxon>Metazoa</taxon>
        <taxon>Ecdysozoa</taxon>
        <taxon>Arthropoda</taxon>
        <taxon>Hexapoda</taxon>
        <taxon>Insecta</taxon>
        <taxon>Pterygota</taxon>
        <taxon>Neoptera</taxon>
        <taxon>Paraneoptera</taxon>
        <taxon>Hemiptera</taxon>
        <taxon>Heteroptera</taxon>
        <taxon>Panheteroptera</taxon>
        <taxon>Cimicomorpha</taxon>
        <taxon>Miridae</taxon>
        <taxon>Dicyphina</taxon>
        <taxon>Nesidiocoris</taxon>
    </lineage>
</organism>